<dbReference type="GO" id="GO:0004806">
    <property type="term" value="F:triacylglycerol lipase activity"/>
    <property type="evidence" value="ECO:0007669"/>
    <property type="project" value="InterPro"/>
</dbReference>
<proteinExistence type="predicted"/>
<dbReference type="Gene3D" id="3.40.50.1820">
    <property type="entry name" value="alpha/beta hydrolase"/>
    <property type="match status" value="2"/>
</dbReference>
<protein>
    <submittedName>
        <fullName evidence="1">Secretory lipase</fullName>
    </submittedName>
</protein>
<dbReference type="InterPro" id="IPR029058">
    <property type="entry name" value="AB_hydrolase_fold"/>
</dbReference>
<dbReference type="PANTHER" id="PTHR34853:SF1">
    <property type="entry name" value="LIPASE 5"/>
    <property type="match status" value="1"/>
</dbReference>
<dbReference type="EMBL" id="FOEF01000002">
    <property type="protein sequence ID" value="SEO85896.1"/>
    <property type="molecule type" value="Genomic_DNA"/>
</dbReference>
<sequence>MLPLVAAGYTVVTADYEGPDSEWTASVTTAHGVLDGIRAAQSFGPAGLAGPATPTGLIGYSGGALASEWANEIQPSYAPELKFAGVAAGGVPADLGYVARRIDGGPLSGIYIGAAVGLSRAYPEINTDQLLNAAGKQAWADTGKQCINQFSVSQAFRKMSDYTTVPQLLDVPAVRQVIAENTMGRFKPGSPIYFYQGIFDELALTPPVDKLVETYCAQGVPVQYNRIPVGDHVTVAVQGAPGALAYLHDRLDGKPAPSNC</sequence>
<name>A0A1H8T5C1_9PSEU</name>
<dbReference type="STRING" id="394193.SAMN04489732_102429"/>
<dbReference type="RefSeq" id="WP_091613973.1">
    <property type="nucleotide sequence ID" value="NZ_FOEF01000002.1"/>
</dbReference>
<dbReference type="SUPFAM" id="SSF53474">
    <property type="entry name" value="alpha/beta-Hydrolases"/>
    <property type="match status" value="1"/>
</dbReference>
<accession>A0A1H8T5C1</accession>
<reference evidence="2" key="1">
    <citation type="submission" date="2016-10" db="EMBL/GenBank/DDBJ databases">
        <authorList>
            <person name="Varghese N."/>
            <person name="Submissions S."/>
        </authorList>
    </citation>
    <scope>NUCLEOTIDE SEQUENCE [LARGE SCALE GENOMIC DNA]</scope>
    <source>
        <strain evidence="2">DSM 44993</strain>
    </source>
</reference>
<organism evidence="1 2">
    <name type="scientific">Amycolatopsis saalfeldensis</name>
    <dbReference type="NCBI Taxonomy" id="394193"/>
    <lineage>
        <taxon>Bacteria</taxon>
        <taxon>Bacillati</taxon>
        <taxon>Actinomycetota</taxon>
        <taxon>Actinomycetes</taxon>
        <taxon>Pseudonocardiales</taxon>
        <taxon>Pseudonocardiaceae</taxon>
        <taxon>Amycolatopsis</taxon>
    </lineage>
</organism>
<dbReference type="Proteomes" id="UP000198582">
    <property type="component" value="Unassembled WGS sequence"/>
</dbReference>
<dbReference type="PANTHER" id="PTHR34853">
    <property type="match status" value="1"/>
</dbReference>
<dbReference type="OrthoDB" id="9798122at2"/>
<dbReference type="Pfam" id="PF03583">
    <property type="entry name" value="LIP"/>
    <property type="match status" value="1"/>
</dbReference>
<keyword evidence="2" id="KW-1185">Reference proteome</keyword>
<evidence type="ECO:0000313" key="1">
    <source>
        <dbReference type="EMBL" id="SEO85896.1"/>
    </source>
</evidence>
<evidence type="ECO:0000313" key="2">
    <source>
        <dbReference type="Proteomes" id="UP000198582"/>
    </source>
</evidence>
<dbReference type="AlphaFoldDB" id="A0A1H8T5C1"/>
<dbReference type="GO" id="GO:0016042">
    <property type="term" value="P:lipid catabolic process"/>
    <property type="evidence" value="ECO:0007669"/>
    <property type="project" value="InterPro"/>
</dbReference>
<dbReference type="InterPro" id="IPR005152">
    <property type="entry name" value="Lipase_secreted"/>
</dbReference>
<gene>
    <name evidence="1" type="ORF">SAMN04489732_102429</name>
</gene>